<feature type="region of interest" description="Disordered" evidence="1">
    <location>
        <begin position="1"/>
        <end position="20"/>
    </location>
</feature>
<gene>
    <name evidence="2" type="ORF">PoB_006142600</name>
</gene>
<evidence type="ECO:0000313" key="2">
    <source>
        <dbReference type="EMBL" id="GFO34921.1"/>
    </source>
</evidence>
<name>A0AAV4CT81_9GAST</name>
<protein>
    <submittedName>
        <fullName evidence="2">Uncharacterized protein</fullName>
    </submittedName>
</protein>
<sequence length="109" mass="12108">MNSEPALRSTGRRLSRVRAPPPALWPDGGHSFRASCGDWVFFLPGGGIFSTSMSKIPSQIDLKSPHFHVQLLKDAARTDSTHCPKFAVFPSLKICSLFLQRVASDRKKR</sequence>
<dbReference type="Proteomes" id="UP000735302">
    <property type="component" value="Unassembled WGS sequence"/>
</dbReference>
<comment type="caution">
    <text evidence="2">The sequence shown here is derived from an EMBL/GenBank/DDBJ whole genome shotgun (WGS) entry which is preliminary data.</text>
</comment>
<organism evidence="2 3">
    <name type="scientific">Plakobranchus ocellatus</name>
    <dbReference type="NCBI Taxonomy" id="259542"/>
    <lineage>
        <taxon>Eukaryota</taxon>
        <taxon>Metazoa</taxon>
        <taxon>Spiralia</taxon>
        <taxon>Lophotrochozoa</taxon>
        <taxon>Mollusca</taxon>
        <taxon>Gastropoda</taxon>
        <taxon>Heterobranchia</taxon>
        <taxon>Euthyneura</taxon>
        <taxon>Panpulmonata</taxon>
        <taxon>Sacoglossa</taxon>
        <taxon>Placobranchoidea</taxon>
        <taxon>Plakobranchidae</taxon>
        <taxon>Plakobranchus</taxon>
    </lineage>
</organism>
<dbReference type="EMBL" id="BLXT01006948">
    <property type="protein sequence ID" value="GFO34921.1"/>
    <property type="molecule type" value="Genomic_DNA"/>
</dbReference>
<dbReference type="AlphaFoldDB" id="A0AAV4CT81"/>
<proteinExistence type="predicted"/>
<reference evidence="2 3" key="1">
    <citation type="journal article" date="2021" name="Elife">
        <title>Chloroplast acquisition without the gene transfer in kleptoplastic sea slugs, Plakobranchus ocellatus.</title>
        <authorList>
            <person name="Maeda T."/>
            <person name="Takahashi S."/>
            <person name="Yoshida T."/>
            <person name="Shimamura S."/>
            <person name="Takaki Y."/>
            <person name="Nagai Y."/>
            <person name="Toyoda A."/>
            <person name="Suzuki Y."/>
            <person name="Arimoto A."/>
            <person name="Ishii H."/>
            <person name="Satoh N."/>
            <person name="Nishiyama T."/>
            <person name="Hasebe M."/>
            <person name="Maruyama T."/>
            <person name="Minagawa J."/>
            <person name="Obokata J."/>
            <person name="Shigenobu S."/>
        </authorList>
    </citation>
    <scope>NUCLEOTIDE SEQUENCE [LARGE SCALE GENOMIC DNA]</scope>
</reference>
<keyword evidence="3" id="KW-1185">Reference proteome</keyword>
<accession>A0AAV4CT81</accession>
<evidence type="ECO:0000256" key="1">
    <source>
        <dbReference type="SAM" id="MobiDB-lite"/>
    </source>
</evidence>
<evidence type="ECO:0000313" key="3">
    <source>
        <dbReference type="Proteomes" id="UP000735302"/>
    </source>
</evidence>